<dbReference type="AlphaFoldDB" id="A0A060SNK2"/>
<evidence type="ECO:0008006" key="3">
    <source>
        <dbReference type="Google" id="ProtNLM"/>
    </source>
</evidence>
<name>A0A060SNK2_PYCCI</name>
<reference evidence="1" key="1">
    <citation type="submission" date="2014-01" db="EMBL/GenBank/DDBJ databases">
        <title>The genome of the white-rot fungus Pycnoporus cinnabarinus: a basidiomycete model with a versatile arsenal for lignocellulosic biomass breakdown.</title>
        <authorList>
            <person name="Levasseur A."/>
            <person name="Lomascolo A."/>
            <person name="Ruiz-Duenas F.J."/>
            <person name="Uzan E."/>
            <person name="Piumi F."/>
            <person name="Kues U."/>
            <person name="Ram A.F.J."/>
            <person name="Murat C."/>
            <person name="Haon M."/>
            <person name="Benoit I."/>
            <person name="Arfi Y."/>
            <person name="Chevret D."/>
            <person name="Drula E."/>
            <person name="Kwon M.J."/>
            <person name="Gouret P."/>
            <person name="Lesage-Meessen L."/>
            <person name="Lombard V."/>
            <person name="Mariette J."/>
            <person name="Noirot C."/>
            <person name="Park J."/>
            <person name="Patyshakuliyeva A."/>
            <person name="Wieneger R.A.B."/>
            <person name="Wosten H.A.B."/>
            <person name="Martin F."/>
            <person name="Coutinho P.M."/>
            <person name="de Vries R."/>
            <person name="Martinez A.T."/>
            <person name="Klopp C."/>
            <person name="Pontarotti P."/>
            <person name="Henrissat B."/>
            <person name="Record E."/>
        </authorList>
    </citation>
    <scope>NUCLEOTIDE SEQUENCE [LARGE SCALE GENOMIC DNA]</scope>
    <source>
        <strain evidence="1">BRFM137</strain>
    </source>
</reference>
<dbReference type="EMBL" id="CCBP010000315">
    <property type="protein sequence ID" value="CDO75970.1"/>
    <property type="molecule type" value="Genomic_DNA"/>
</dbReference>
<dbReference type="PANTHER" id="PTHR30613:SF1">
    <property type="entry name" value="DUF1479 DOMAIN PROTEIN (AFU_ORTHOLOGUE AFUA_5G09280)"/>
    <property type="match status" value="1"/>
</dbReference>
<dbReference type="OMA" id="ISEKWHP"/>
<evidence type="ECO:0000313" key="2">
    <source>
        <dbReference type="Proteomes" id="UP000029665"/>
    </source>
</evidence>
<evidence type="ECO:0000313" key="1">
    <source>
        <dbReference type="EMBL" id="CDO75970.1"/>
    </source>
</evidence>
<dbReference type="InterPro" id="IPR010856">
    <property type="entry name" value="Gig2-like"/>
</dbReference>
<protein>
    <recommendedName>
        <fullName evidence="3">DUF1479 domain protein</fullName>
    </recommendedName>
</protein>
<dbReference type="HOGENOM" id="CLU_011148_0_0_1"/>
<gene>
    <name evidence="1" type="ORF">BN946_scf184888.g20</name>
</gene>
<organism evidence="1 2">
    <name type="scientific">Pycnoporus cinnabarinus</name>
    <name type="common">Cinnabar-red polypore</name>
    <name type="synonym">Trametes cinnabarina</name>
    <dbReference type="NCBI Taxonomy" id="5643"/>
    <lineage>
        <taxon>Eukaryota</taxon>
        <taxon>Fungi</taxon>
        <taxon>Dikarya</taxon>
        <taxon>Basidiomycota</taxon>
        <taxon>Agaricomycotina</taxon>
        <taxon>Agaricomycetes</taxon>
        <taxon>Polyporales</taxon>
        <taxon>Polyporaceae</taxon>
        <taxon>Trametes</taxon>
    </lineage>
</organism>
<keyword evidence="2" id="KW-1185">Reference proteome</keyword>
<sequence length="533" mass="59656">MSRLPRATMQTRAPAHLSHFVSKTTPARGAWFHTHAISQSTSSRRITKKEGTVMEFFENLISEEPPFPPRFADLKRRICKDPDALTRSWRGVLAELGDATKEIELRGSEMILQVPYQDIQNGLSDEQLQILTKTGVIVIKGGVPREVSGNGLIHFNLILTSGGQEALSWKHSLNEYITNNREKVTGSPPPPNEIVFYELYNSKAQILARTHPALISTQKYLLSLWHASDPHSCVSVRTPVSYFDRIRIRPPGPSVFTLGPHVDGGSIERWEDSAFRACFQTILDGDDGWRGHDSFDISPRLDANQDLYNAPNQCSIFRPWQGWTALSNTGPGEGTLRVLPMLSLATAYMILRPFFRLRPDLRRRITKPSDIPLDADAWVIDLDDPTFPGSVPGKTQAVTPETHPHLRIERSMLSIPRVEPGDQVYWHTDVIHAVERDHNGAEDSSVIYIPAVPLTERNAAYIRDQRATFMQGVPAPDFPNGEGESRFEGRGGLEDIHDLDGRRMLGFEAFNFEADIGPGERQTIAAANETLGF</sequence>
<dbReference type="Proteomes" id="UP000029665">
    <property type="component" value="Unassembled WGS sequence"/>
</dbReference>
<dbReference type="SUPFAM" id="SSF51197">
    <property type="entry name" value="Clavaminate synthase-like"/>
    <property type="match status" value="1"/>
</dbReference>
<accession>A0A060SNK2</accession>
<dbReference type="InterPro" id="IPR027443">
    <property type="entry name" value="IPNS-like_sf"/>
</dbReference>
<dbReference type="OrthoDB" id="8249012at2759"/>
<dbReference type="PANTHER" id="PTHR30613">
    <property type="entry name" value="UNCHARACTERIZED PROTEIN YBIU-RELATED"/>
    <property type="match status" value="1"/>
</dbReference>
<proteinExistence type="predicted"/>
<dbReference type="Gene3D" id="2.60.120.330">
    <property type="entry name" value="B-lactam Antibiotic, Isopenicillin N Synthase, Chain"/>
    <property type="match status" value="2"/>
</dbReference>
<comment type="caution">
    <text evidence="1">The sequence shown here is derived from an EMBL/GenBank/DDBJ whole genome shotgun (WGS) entry which is preliminary data.</text>
</comment>
<dbReference type="Pfam" id="PF07350">
    <property type="entry name" value="Gig2-like"/>
    <property type="match status" value="2"/>
</dbReference>
<dbReference type="STRING" id="5643.A0A060SNK2"/>